<dbReference type="PANTHER" id="PTHR23150">
    <property type="entry name" value="SULFATASE MODIFYING FACTOR 1, 2"/>
    <property type="match status" value="1"/>
</dbReference>
<dbReference type="Pfam" id="PF03781">
    <property type="entry name" value="FGE-sulfatase"/>
    <property type="match status" value="1"/>
</dbReference>
<dbReference type="GO" id="GO:0120147">
    <property type="term" value="F:formylglycine-generating oxidase activity"/>
    <property type="evidence" value="ECO:0007669"/>
    <property type="project" value="TreeGrafter"/>
</dbReference>
<feature type="compositionally biased region" description="Polar residues" evidence="1">
    <location>
        <begin position="351"/>
        <end position="360"/>
    </location>
</feature>
<protein>
    <submittedName>
        <fullName evidence="3">Formylglycine-generating enzyme, required for sulfatase activity, contains SUMF1/FGE domain</fullName>
    </submittedName>
</protein>
<organism evidence="3 4">
    <name type="scientific">Mucilaginibacter gossypiicola</name>
    <dbReference type="NCBI Taxonomy" id="551995"/>
    <lineage>
        <taxon>Bacteria</taxon>
        <taxon>Pseudomonadati</taxon>
        <taxon>Bacteroidota</taxon>
        <taxon>Sphingobacteriia</taxon>
        <taxon>Sphingobacteriales</taxon>
        <taxon>Sphingobacteriaceae</taxon>
        <taxon>Mucilaginibacter</taxon>
    </lineage>
</organism>
<gene>
    <name evidence="3" type="ORF">SAMN05192574_11214</name>
</gene>
<dbReference type="EMBL" id="FOCL01000012">
    <property type="protein sequence ID" value="SEO74503.1"/>
    <property type="molecule type" value="Genomic_DNA"/>
</dbReference>
<evidence type="ECO:0000256" key="1">
    <source>
        <dbReference type="SAM" id="MobiDB-lite"/>
    </source>
</evidence>
<sequence length="425" mass="46230">MKIKLTHITGISLLTISAIFLAPFVFQSCSSSGNKDNSSSDSTSSRPAAASTAGFKIKAAISCTKNGMIREDSILYMHQGGEAFKPTVINVLNAAAAGKTNTDMAWIPGGTFSMGGVNPTGITDGGMEAMDDARPVHRVFVDGFYMDKTEVTNAQFAKFVKATGYVTVAEQKPTAEEFPGVPAEDLVAGSVVFTPPNHQVQLNDISQWWSYQKGADWKHPLGPESDLRGKENYPVVQVAWEDAAAYAKWAGKRLPTEAEWEFAARGGKAGELYPWGNQLKQDGHWMANTFQGSFPNHDNAEDGETGLGPVKKYPANAYGLYDMAGNAWEWCADWYRNDYYNSFNPNTVARNPGGPSSSFDPQEPGQKKKVQRGGSFLCTDQYCTRYMVGSRGKGEYRSATNHVGFRCVQDAKPGNNSAQVAQKAL</sequence>
<proteinExistence type="predicted"/>
<dbReference type="InterPro" id="IPR042095">
    <property type="entry name" value="SUMF_sf"/>
</dbReference>
<dbReference type="STRING" id="551995.SAMN05192574_11214"/>
<dbReference type="InterPro" id="IPR051043">
    <property type="entry name" value="Sulfatase_Mod_Factor_Kinase"/>
</dbReference>
<dbReference type="SUPFAM" id="SSF56436">
    <property type="entry name" value="C-type lectin-like"/>
    <property type="match status" value="1"/>
</dbReference>
<dbReference type="PANTHER" id="PTHR23150:SF19">
    <property type="entry name" value="FORMYLGLYCINE-GENERATING ENZYME"/>
    <property type="match status" value="1"/>
</dbReference>
<evidence type="ECO:0000313" key="3">
    <source>
        <dbReference type="EMBL" id="SEO74503.1"/>
    </source>
</evidence>
<keyword evidence="4" id="KW-1185">Reference proteome</keyword>
<name>A0A1H8S8J8_9SPHI</name>
<dbReference type="Gene3D" id="3.90.1580.10">
    <property type="entry name" value="paralog of FGE (formylglycine-generating enzyme)"/>
    <property type="match status" value="1"/>
</dbReference>
<dbReference type="AlphaFoldDB" id="A0A1H8S8J8"/>
<feature type="region of interest" description="Disordered" evidence="1">
    <location>
        <begin position="351"/>
        <end position="371"/>
    </location>
</feature>
<feature type="domain" description="Sulfatase-modifying factor enzyme-like" evidence="2">
    <location>
        <begin position="101"/>
        <end position="408"/>
    </location>
</feature>
<dbReference type="InterPro" id="IPR016187">
    <property type="entry name" value="CTDL_fold"/>
</dbReference>
<dbReference type="Proteomes" id="UP000198942">
    <property type="component" value="Unassembled WGS sequence"/>
</dbReference>
<dbReference type="InterPro" id="IPR005532">
    <property type="entry name" value="SUMF_dom"/>
</dbReference>
<accession>A0A1H8S8J8</accession>
<dbReference type="RefSeq" id="WP_244281120.1">
    <property type="nucleotide sequence ID" value="NZ_FOCL01000012.1"/>
</dbReference>
<evidence type="ECO:0000313" key="4">
    <source>
        <dbReference type="Proteomes" id="UP000198942"/>
    </source>
</evidence>
<reference evidence="4" key="1">
    <citation type="submission" date="2016-10" db="EMBL/GenBank/DDBJ databases">
        <authorList>
            <person name="Varghese N."/>
            <person name="Submissions S."/>
        </authorList>
    </citation>
    <scope>NUCLEOTIDE SEQUENCE [LARGE SCALE GENOMIC DNA]</scope>
    <source>
        <strain evidence="4">Gh-48</strain>
    </source>
</reference>
<dbReference type="PROSITE" id="PS51257">
    <property type="entry name" value="PROKAR_LIPOPROTEIN"/>
    <property type="match status" value="1"/>
</dbReference>
<evidence type="ECO:0000259" key="2">
    <source>
        <dbReference type="Pfam" id="PF03781"/>
    </source>
</evidence>